<comment type="similarity">
    <text evidence="6">Belongs to the inorganic phosphate transporter (PiT) (TC 2.A.20) family.</text>
</comment>
<dbReference type="EMBL" id="VSIX01000033">
    <property type="protein sequence ID" value="TYB31475.1"/>
    <property type="molecule type" value="Genomic_DNA"/>
</dbReference>
<dbReference type="InterPro" id="IPR001204">
    <property type="entry name" value="Phos_transporter"/>
</dbReference>
<name>A0A5D0MHV1_9BACT</name>
<evidence type="ECO:0000313" key="7">
    <source>
        <dbReference type="EMBL" id="TYB31475.1"/>
    </source>
</evidence>
<dbReference type="PANTHER" id="PTHR11101:SF80">
    <property type="entry name" value="PHOSPHATE TRANSPORTER"/>
    <property type="match status" value="1"/>
</dbReference>
<feature type="transmembrane region" description="Helical" evidence="6">
    <location>
        <begin position="248"/>
        <end position="270"/>
    </location>
</feature>
<proteinExistence type="inferred from homology"/>
<evidence type="ECO:0000256" key="5">
    <source>
        <dbReference type="ARBA" id="ARBA00023136"/>
    </source>
</evidence>
<keyword evidence="6" id="KW-0592">Phosphate transport</keyword>
<feature type="transmembrane region" description="Helical" evidence="6">
    <location>
        <begin position="72"/>
        <end position="95"/>
    </location>
</feature>
<feature type="transmembrane region" description="Helical" evidence="6">
    <location>
        <begin position="173"/>
        <end position="199"/>
    </location>
</feature>
<dbReference type="AlphaFoldDB" id="A0A5D0MHV1"/>
<accession>A0A5D0MHV1</accession>
<dbReference type="PANTHER" id="PTHR11101">
    <property type="entry name" value="PHOSPHATE TRANSPORTER"/>
    <property type="match status" value="1"/>
</dbReference>
<feature type="transmembrane region" description="Helical" evidence="6">
    <location>
        <begin position="219"/>
        <end position="236"/>
    </location>
</feature>
<gene>
    <name evidence="7" type="ORF">FXF47_03935</name>
</gene>
<evidence type="ECO:0000256" key="1">
    <source>
        <dbReference type="ARBA" id="ARBA00004141"/>
    </source>
</evidence>
<keyword evidence="4 6" id="KW-1133">Transmembrane helix</keyword>
<organism evidence="7 8">
    <name type="scientific">Candidatus Mcinerneyibacterium aminivorans</name>
    <dbReference type="NCBI Taxonomy" id="2703815"/>
    <lineage>
        <taxon>Bacteria</taxon>
        <taxon>Candidatus Macinerneyibacteriota</taxon>
        <taxon>Candidatus Mcinerneyibacteria</taxon>
        <taxon>Candidatus Mcinerneyibacteriales</taxon>
        <taxon>Candidatus Mcinerneyibacteriaceae</taxon>
        <taxon>Candidatus Mcinerneyibacterium</taxon>
    </lineage>
</organism>
<dbReference type="Proteomes" id="UP000324143">
    <property type="component" value="Unassembled WGS sequence"/>
</dbReference>
<evidence type="ECO:0000256" key="3">
    <source>
        <dbReference type="ARBA" id="ARBA00022692"/>
    </source>
</evidence>
<keyword evidence="2 6" id="KW-0813">Transport</keyword>
<sequence length="380" mass="40827">MNSYSLVTILFFLSSGLFLGWSLGANDAANVFGTAVTTKMLKFKTAAIIASIFVIIGAVSGGKGTSSTLEKLGSVNALGGAFIVAFAAAISVYLMTNISIPVSTSQSIVGAIIGWNFFVGLKTDLTVVTKIVMSWIASPILAAIFSIIFFLGIRKLLHNSNIHLIRKDFYTRIGLIVVGAFGAYSLGANNIANVMGVFTETIPLENISLFNVFIIDSKQQLFFIGAMAISTGILTYSKNVMNTVGKKLFKLSPMTALIVVLSSSTVLFLFASRGLKSFLNSYGLPSLPLVPVSSSQAVVGAVLGISIAKKASNLSFKTLGKISLGWVTTPLISALICFIMLFFMQNVFMQKVYSRNIQNRVSINRVEASEYINKGDNYDR</sequence>
<protein>
    <recommendedName>
        <fullName evidence="6">Phosphate transporter</fullName>
    </recommendedName>
</protein>
<comment type="caution">
    <text evidence="7">The sequence shown here is derived from an EMBL/GenBank/DDBJ whole genome shotgun (WGS) entry which is preliminary data.</text>
</comment>
<feature type="transmembrane region" description="Helical" evidence="6">
    <location>
        <begin position="324"/>
        <end position="344"/>
    </location>
</feature>
<evidence type="ECO:0000256" key="2">
    <source>
        <dbReference type="ARBA" id="ARBA00022448"/>
    </source>
</evidence>
<evidence type="ECO:0000256" key="4">
    <source>
        <dbReference type="ARBA" id="ARBA00022989"/>
    </source>
</evidence>
<dbReference type="Pfam" id="PF01384">
    <property type="entry name" value="PHO4"/>
    <property type="match status" value="2"/>
</dbReference>
<evidence type="ECO:0000313" key="8">
    <source>
        <dbReference type="Proteomes" id="UP000324143"/>
    </source>
</evidence>
<evidence type="ECO:0000256" key="6">
    <source>
        <dbReference type="RuleBase" id="RU363058"/>
    </source>
</evidence>
<keyword evidence="5 6" id="KW-0472">Membrane</keyword>
<dbReference type="GO" id="GO:0005315">
    <property type="term" value="F:phosphate transmembrane transporter activity"/>
    <property type="evidence" value="ECO:0007669"/>
    <property type="project" value="InterPro"/>
</dbReference>
<reference evidence="7" key="1">
    <citation type="submission" date="2019-08" db="EMBL/GenBank/DDBJ databases">
        <title>Genomic characterization of a novel candidate phylum (ARYD3) from a high temperature, high salinity tertiary oil reservoir in north central Oklahoma, USA.</title>
        <authorList>
            <person name="Youssef N.H."/>
            <person name="Yadav A."/>
            <person name="Elshahed M.S."/>
        </authorList>
    </citation>
    <scope>NUCLEOTIDE SEQUENCE [LARGE SCALE GENOMIC DNA]</scope>
    <source>
        <strain evidence="7">ARYD3</strain>
    </source>
</reference>
<comment type="subcellular location">
    <subcellularLocation>
        <location evidence="1 6">Membrane</location>
        <topology evidence="1 6">Multi-pass membrane protein</topology>
    </subcellularLocation>
</comment>
<dbReference type="GO" id="GO:0016020">
    <property type="term" value="C:membrane"/>
    <property type="evidence" value="ECO:0007669"/>
    <property type="project" value="UniProtKB-SubCell"/>
</dbReference>
<dbReference type="GO" id="GO:0035435">
    <property type="term" value="P:phosphate ion transmembrane transport"/>
    <property type="evidence" value="ECO:0007669"/>
    <property type="project" value="TreeGrafter"/>
</dbReference>
<keyword evidence="8" id="KW-1185">Reference proteome</keyword>
<keyword evidence="3 6" id="KW-0812">Transmembrane</keyword>
<feature type="transmembrane region" description="Helical" evidence="6">
    <location>
        <begin position="40"/>
        <end position="60"/>
    </location>
</feature>
<feature type="transmembrane region" description="Helical" evidence="6">
    <location>
        <begin position="131"/>
        <end position="153"/>
    </location>
</feature>